<dbReference type="RefSeq" id="WP_126813669.1">
    <property type="nucleotide sequence ID" value="NZ_NGKC01000007.1"/>
</dbReference>
<dbReference type="Pfam" id="PF13740">
    <property type="entry name" value="ACT_6"/>
    <property type="match status" value="1"/>
</dbReference>
<comment type="similarity">
    <text evidence="1">Belongs to the UPF0237 family.</text>
</comment>
<protein>
    <recommendedName>
        <fullName evidence="1">UPF0237 protein CBF27_07295</fullName>
    </recommendedName>
</protein>
<reference evidence="3 4" key="1">
    <citation type="submission" date="2017-05" db="EMBL/GenBank/DDBJ databases">
        <title>Vagococcus spp. assemblies.</title>
        <authorList>
            <person name="Gulvik C.A."/>
        </authorList>
    </citation>
    <scope>NUCLEOTIDE SEQUENCE [LARGE SCALE GENOMIC DNA]</scope>
    <source>
        <strain evidence="3 4">LMG 24798</strain>
    </source>
</reference>
<dbReference type="InterPro" id="IPR050990">
    <property type="entry name" value="UPF0237/GcvR_regulator"/>
</dbReference>
<name>A0A430AUN2_9ENTE</name>
<evidence type="ECO:0000259" key="2">
    <source>
        <dbReference type="PROSITE" id="PS51671"/>
    </source>
</evidence>
<dbReference type="InterPro" id="IPR022986">
    <property type="entry name" value="UPF0237_ACT"/>
</dbReference>
<evidence type="ECO:0000256" key="1">
    <source>
        <dbReference type="HAMAP-Rule" id="MF_01054"/>
    </source>
</evidence>
<sequence length="89" mass="9800">MKAILTVVGEDKVGIVAAVSNKLAALSINILDISQTIMGKNFTMMMMLELESANADFITIKNQMTDLGKQLGLTINVQREDIFNTMHKL</sequence>
<dbReference type="Gene3D" id="3.30.70.260">
    <property type="match status" value="1"/>
</dbReference>
<organism evidence="3 4">
    <name type="scientific">Vagococcus acidifermentans</name>
    <dbReference type="NCBI Taxonomy" id="564710"/>
    <lineage>
        <taxon>Bacteria</taxon>
        <taxon>Bacillati</taxon>
        <taxon>Bacillota</taxon>
        <taxon>Bacilli</taxon>
        <taxon>Lactobacillales</taxon>
        <taxon>Enterococcaceae</taxon>
        <taxon>Vagococcus</taxon>
    </lineage>
</organism>
<dbReference type="Proteomes" id="UP000286773">
    <property type="component" value="Unassembled WGS sequence"/>
</dbReference>
<dbReference type="InterPro" id="IPR045865">
    <property type="entry name" value="ACT-like_dom_sf"/>
</dbReference>
<proteinExistence type="inferred from homology"/>
<feature type="domain" description="ACT" evidence="2">
    <location>
        <begin position="4"/>
        <end position="82"/>
    </location>
</feature>
<dbReference type="PANTHER" id="PTHR34875">
    <property type="entry name" value="UPF0237 PROTEIN MJ1558"/>
    <property type="match status" value="1"/>
</dbReference>
<dbReference type="SUPFAM" id="SSF55021">
    <property type="entry name" value="ACT-like"/>
    <property type="match status" value="1"/>
</dbReference>
<dbReference type="HAMAP" id="MF_01054">
    <property type="entry name" value="UPF0237"/>
    <property type="match status" value="1"/>
</dbReference>
<gene>
    <name evidence="3" type="ORF">CBF27_07295</name>
</gene>
<dbReference type="EMBL" id="NGKC01000007">
    <property type="protein sequence ID" value="RSU11756.1"/>
    <property type="molecule type" value="Genomic_DNA"/>
</dbReference>
<evidence type="ECO:0000313" key="3">
    <source>
        <dbReference type="EMBL" id="RSU11756.1"/>
    </source>
</evidence>
<dbReference type="AlphaFoldDB" id="A0A430AUN2"/>
<dbReference type="CDD" id="cd04872">
    <property type="entry name" value="ACT_1ZPV"/>
    <property type="match status" value="1"/>
</dbReference>
<evidence type="ECO:0000313" key="4">
    <source>
        <dbReference type="Proteomes" id="UP000286773"/>
    </source>
</evidence>
<dbReference type="OrthoDB" id="9803078at2"/>
<dbReference type="PROSITE" id="PS51671">
    <property type="entry name" value="ACT"/>
    <property type="match status" value="1"/>
</dbReference>
<dbReference type="NCBIfam" id="NF001220">
    <property type="entry name" value="PRK00194.1"/>
    <property type="match status" value="1"/>
</dbReference>
<keyword evidence="4" id="KW-1185">Reference proteome</keyword>
<comment type="caution">
    <text evidence="3">The sequence shown here is derived from an EMBL/GenBank/DDBJ whole genome shotgun (WGS) entry which is preliminary data.</text>
</comment>
<dbReference type="InterPro" id="IPR002912">
    <property type="entry name" value="ACT_dom"/>
</dbReference>
<dbReference type="PANTHER" id="PTHR34875:SF6">
    <property type="entry name" value="UPF0237 PROTEIN MJ1558"/>
    <property type="match status" value="1"/>
</dbReference>
<accession>A0A430AUN2</accession>